<keyword evidence="2" id="KW-0444">Lipid biosynthesis</keyword>
<dbReference type="EMBL" id="JARVCO010000012">
    <property type="protein sequence ID" value="MDZ8120272.1"/>
    <property type="molecule type" value="Genomic_DNA"/>
</dbReference>
<evidence type="ECO:0000256" key="7">
    <source>
        <dbReference type="ARBA" id="ARBA00022842"/>
    </source>
</evidence>
<gene>
    <name evidence="12" type="ORF">P9H32_16700</name>
</gene>
<dbReference type="SUPFAM" id="SSF54211">
    <property type="entry name" value="Ribosomal protein S5 domain 2-like"/>
    <property type="match status" value="1"/>
</dbReference>
<dbReference type="InterPro" id="IPR006205">
    <property type="entry name" value="Mev_gal_kin"/>
</dbReference>
<keyword evidence="1" id="KW-0963">Cytoplasm</keyword>
<dbReference type="Gene3D" id="3.30.230.10">
    <property type="match status" value="1"/>
</dbReference>
<evidence type="ECO:0000256" key="6">
    <source>
        <dbReference type="ARBA" id="ARBA00022840"/>
    </source>
</evidence>
<dbReference type="Proteomes" id="UP001290861">
    <property type="component" value="Unassembled WGS sequence"/>
</dbReference>
<dbReference type="RefSeq" id="WP_322610046.1">
    <property type="nucleotide sequence ID" value="NZ_JARVCO010000012.1"/>
</dbReference>
<evidence type="ECO:0008006" key="14">
    <source>
        <dbReference type="Google" id="ProtNLM"/>
    </source>
</evidence>
<protein>
    <recommendedName>
        <fullName evidence="14">Mevalonate kinase</fullName>
    </recommendedName>
</protein>
<comment type="caution">
    <text evidence="12">The sequence shown here is derived from an EMBL/GenBank/DDBJ whole genome shotgun (WGS) entry which is preliminary data.</text>
</comment>
<evidence type="ECO:0000256" key="8">
    <source>
        <dbReference type="ARBA" id="ARBA00023098"/>
    </source>
</evidence>
<dbReference type="InterPro" id="IPR013750">
    <property type="entry name" value="GHMP_kinase_C_dom"/>
</dbReference>
<keyword evidence="8" id="KW-0443">Lipid metabolism</keyword>
<reference evidence="12 13" key="1">
    <citation type="journal article" date="2024" name="Appl. Environ. Microbiol.">
        <title>Pontiella agarivorans sp. nov., a novel marine anaerobic bacterium capable of degrading macroalgal polysaccharides and fixing nitrogen.</title>
        <authorList>
            <person name="Liu N."/>
            <person name="Kivenson V."/>
            <person name="Peng X."/>
            <person name="Cui Z."/>
            <person name="Lankiewicz T.S."/>
            <person name="Gosselin K.M."/>
            <person name="English C.J."/>
            <person name="Blair E.M."/>
            <person name="O'Malley M.A."/>
            <person name="Valentine D.L."/>
        </authorList>
    </citation>
    <scope>NUCLEOTIDE SEQUENCE [LARGE SCALE GENOMIC DNA]</scope>
    <source>
        <strain evidence="12 13">NLcol2</strain>
    </source>
</reference>
<sequence length="310" mass="33379">MAEAAVIKTSAPGSLMLLGEHAVLHGNRALVGAIDRRIQVELFQTPENVLEIDSALGNYRASLSSLEDDPRFRFVLQAVRQHLGAIPSGFRLKIHSEFSADIGFGSSAAVTVAVHAALMFWLEGIEAAPEQLFEAALKTVQTVQGRGSGSDLAASVFGGIVGYTIDPDFIPLEVSIPLTAVYCGYKTPTPDVILRVEQLKADDPAKYERIYAEMNASAQNAVSKLRNHDFPGFGKILNRNQELMDEMGVNTPELQIIVNALQQSPDIFGAKISGSGMGDCAIGIGYTDLKELEFPVHHLEITPTGCCCHA</sequence>
<dbReference type="InterPro" id="IPR036554">
    <property type="entry name" value="GHMP_kinase_C_sf"/>
</dbReference>
<dbReference type="PANTHER" id="PTHR43290:SF2">
    <property type="entry name" value="MEVALONATE KINASE"/>
    <property type="match status" value="1"/>
</dbReference>
<dbReference type="Pfam" id="PF08544">
    <property type="entry name" value="GHMP_kinases_C"/>
    <property type="match status" value="1"/>
</dbReference>
<keyword evidence="5" id="KW-0418">Kinase</keyword>
<evidence type="ECO:0000256" key="4">
    <source>
        <dbReference type="ARBA" id="ARBA00022741"/>
    </source>
</evidence>
<dbReference type="InterPro" id="IPR020568">
    <property type="entry name" value="Ribosomal_Su5_D2-typ_SF"/>
</dbReference>
<evidence type="ECO:0000259" key="11">
    <source>
        <dbReference type="Pfam" id="PF08544"/>
    </source>
</evidence>
<keyword evidence="3" id="KW-0808">Transferase</keyword>
<feature type="domain" description="GHMP kinase C-terminal" evidence="11">
    <location>
        <begin position="222"/>
        <end position="285"/>
    </location>
</feature>
<evidence type="ECO:0000256" key="2">
    <source>
        <dbReference type="ARBA" id="ARBA00022516"/>
    </source>
</evidence>
<evidence type="ECO:0000313" key="12">
    <source>
        <dbReference type="EMBL" id="MDZ8120272.1"/>
    </source>
</evidence>
<evidence type="ECO:0000256" key="5">
    <source>
        <dbReference type="ARBA" id="ARBA00022777"/>
    </source>
</evidence>
<evidence type="ECO:0000256" key="9">
    <source>
        <dbReference type="ARBA" id="ARBA00029438"/>
    </source>
</evidence>
<evidence type="ECO:0000259" key="10">
    <source>
        <dbReference type="Pfam" id="PF00288"/>
    </source>
</evidence>
<comment type="pathway">
    <text evidence="9">Isoprenoid biosynthesis; isopentenyl diphosphate biosynthesis via mevalonate pathway; isopentenyl diphosphate from (R)-mevalonate: step 1/3.</text>
</comment>
<dbReference type="Pfam" id="PF00288">
    <property type="entry name" value="GHMP_kinases_N"/>
    <property type="match status" value="1"/>
</dbReference>
<keyword evidence="6" id="KW-0067">ATP-binding</keyword>
<keyword evidence="7" id="KW-0460">Magnesium</keyword>
<keyword evidence="4" id="KW-0547">Nucleotide-binding</keyword>
<evidence type="ECO:0000256" key="3">
    <source>
        <dbReference type="ARBA" id="ARBA00022679"/>
    </source>
</evidence>
<evidence type="ECO:0000313" key="13">
    <source>
        <dbReference type="Proteomes" id="UP001290861"/>
    </source>
</evidence>
<feature type="domain" description="GHMP kinase N-terminal" evidence="10">
    <location>
        <begin position="75"/>
        <end position="159"/>
    </location>
</feature>
<dbReference type="InterPro" id="IPR006204">
    <property type="entry name" value="GHMP_kinase_N_dom"/>
</dbReference>
<keyword evidence="13" id="KW-1185">Reference proteome</keyword>
<proteinExistence type="predicted"/>
<evidence type="ECO:0000256" key="1">
    <source>
        <dbReference type="ARBA" id="ARBA00022490"/>
    </source>
</evidence>
<dbReference type="PANTHER" id="PTHR43290">
    <property type="entry name" value="MEVALONATE KINASE"/>
    <property type="match status" value="1"/>
</dbReference>
<dbReference type="PRINTS" id="PR00959">
    <property type="entry name" value="MEVGALKINASE"/>
</dbReference>
<dbReference type="InterPro" id="IPR014721">
    <property type="entry name" value="Ribsml_uS5_D2-typ_fold_subgr"/>
</dbReference>
<name>A0ABU5N1E6_9BACT</name>
<dbReference type="SUPFAM" id="SSF55060">
    <property type="entry name" value="GHMP Kinase, C-terminal domain"/>
    <property type="match status" value="1"/>
</dbReference>
<accession>A0ABU5N1E6</accession>
<dbReference type="Gene3D" id="3.30.70.890">
    <property type="entry name" value="GHMP kinase, C-terminal domain"/>
    <property type="match status" value="1"/>
</dbReference>
<organism evidence="12 13">
    <name type="scientific">Pontiella agarivorans</name>
    <dbReference type="NCBI Taxonomy" id="3038953"/>
    <lineage>
        <taxon>Bacteria</taxon>
        <taxon>Pseudomonadati</taxon>
        <taxon>Kiritimatiellota</taxon>
        <taxon>Kiritimatiellia</taxon>
        <taxon>Kiritimatiellales</taxon>
        <taxon>Pontiellaceae</taxon>
        <taxon>Pontiella</taxon>
    </lineage>
</organism>